<dbReference type="AlphaFoldDB" id="A0A537JE73"/>
<dbReference type="EMBL" id="VBAO01000155">
    <property type="protein sequence ID" value="TMI81795.1"/>
    <property type="molecule type" value="Genomic_DNA"/>
</dbReference>
<dbReference type="EC" id="2.4.2.18" evidence="9"/>
<comment type="subunit">
    <text evidence="9">Homodimer.</text>
</comment>
<sequence length="338" mass="35393">MALRPAISKIAAHGTLTEPEAHQAMGHIMDGEATPAQIASFITALAMRGETVEEITGFARAMRERAVTIAPRADHLVDIVGTGGDRLNTFNVSTTSAFVIAGAGGHVAKHGNRAASSRCGSADVLEALGINLQASPEVVQACIEEVGFGFMFAPLFHPAFKHALAPRREIGIRTVFNILGPLTNPARARRYLQGAPSAAHTELMARVLAALGADRAFVVHGEDGMDEISICAPTRISAVVDGTVRTYTLSPEELGFKRASLEAIRGGTPEENAEICVGVLRGEEGPRRDIVLMNAGAALVAAGLAGKIAEGITRAAQSIDSGAAYAKLEALRLKTKFA</sequence>
<dbReference type="GO" id="GO:0000162">
    <property type="term" value="P:L-tryptophan biosynthetic process"/>
    <property type="evidence" value="ECO:0007669"/>
    <property type="project" value="UniProtKB-UniRule"/>
</dbReference>
<feature type="binding site" evidence="9">
    <location>
        <position position="167"/>
    </location>
    <ligand>
        <name>anthranilate</name>
        <dbReference type="ChEBI" id="CHEBI:16567"/>
        <label>2</label>
    </ligand>
</feature>
<accession>A0A537JE73</accession>
<name>A0A537JE73_9BACT</name>
<feature type="binding site" evidence="9">
    <location>
        <position position="81"/>
    </location>
    <ligand>
        <name>5-phospho-alpha-D-ribose 1-diphosphate</name>
        <dbReference type="ChEBI" id="CHEBI:58017"/>
    </ligand>
</feature>
<keyword evidence="4 9" id="KW-0808">Transferase</keyword>
<comment type="function">
    <text evidence="9">Catalyzes the transfer of the phosphoribosyl group of 5-phosphorylribose-1-pyrophosphate (PRPP) to anthranilate to yield N-(5'-phosphoribosyl)-anthranilate (PRA).</text>
</comment>
<comment type="cofactor">
    <cofactor evidence="9">
        <name>Mg(2+)</name>
        <dbReference type="ChEBI" id="CHEBI:18420"/>
    </cofactor>
    <text evidence="9">Binds 2 magnesium ions per monomer.</text>
</comment>
<keyword evidence="6 9" id="KW-0057">Aromatic amino acid biosynthesis</keyword>
<dbReference type="PANTHER" id="PTHR43285">
    <property type="entry name" value="ANTHRANILATE PHOSPHORIBOSYLTRANSFERASE"/>
    <property type="match status" value="1"/>
</dbReference>
<dbReference type="InterPro" id="IPR000312">
    <property type="entry name" value="Glycosyl_Trfase_fam3"/>
</dbReference>
<evidence type="ECO:0000256" key="9">
    <source>
        <dbReference type="HAMAP-Rule" id="MF_00211"/>
    </source>
</evidence>
<feature type="binding site" evidence="9">
    <location>
        <begin position="109"/>
        <end position="117"/>
    </location>
    <ligand>
        <name>5-phospho-alpha-D-ribose 1-diphosphate</name>
        <dbReference type="ChEBI" id="CHEBI:58017"/>
    </ligand>
</feature>
<dbReference type="UniPathway" id="UPA00035">
    <property type="reaction ID" value="UER00041"/>
</dbReference>
<dbReference type="SUPFAM" id="SSF52418">
    <property type="entry name" value="Nucleoside phosphorylase/phosphoribosyltransferase catalytic domain"/>
    <property type="match status" value="1"/>
</dbReference>
<feature type="binding site" evidence="9">
    <location>
        <position position="227"/>
    </location>
    <ligand>
        <name>Mg(2+)</name>
        <dbReference type="ChEBI" id="CHEBI:18420"/>
        <label>1</label>
    </ligand>
</feature>
<protein>
    <recommendedName>
        <fullName evidence="9">Anthranilate phosphoribosyltransferase</fullName>
        <ecNumber evidence="9">2.4.2.18</ecNumber>
    </recommendedName>
</protein>
<evidence type="ECO:0000259" key="11">
    <source>
        <dbReference type="Pfam" id="PF02885"/>
    </source>
</evidence>
<dbReference type="InterPro" id="IPR036320">
    <property type="entry name" value="Glycosyl_Trfase_fam3_N_dom_sf"/>
</dbReference>
<evidence type="ECO:0000256" key="3">
    <source>
        <dbReference type="ARBA" id="ARBA00022676"/>
    </source>
</evidence>
<dbReference type="Gene3D" id="3.40.1030.10">
    <property type="entry name" value="Nucleoside phosphorylase/phosphoribosyltransferase catalytic domain"/>
    <property type="match status" value="1"/>
</dbReference>
<evidence type="ECO:0000256" key="7">
    <source>
        <dbReference type="ARBA" id="ARBA00052328"/>
    </source>
</evidence>
<dbReference type="NCBIfam" id="TIGR01245">
    <property type="entry name" value="trpD"/>
    <property type="match status" value="1"/>
</dbReference>
<dbReference type="InterPro" id="IPR035902">
    <property type="entry name" value="Nuc_phospho_transferase"/>
</dbReference>
<comment type="catalytic activity">
    <reaction evidence="7 9">
        <text>N-(5-phospho-beta-D-ribosyl)anthranilate + diphosphate = 5-phospho-alpha-D-ribose 1-diphosphate + anthranilate</text>
        <dbReference type="Rhea" id="RHEA:11768"/>
        <dbReference type="ChEBI" id="CHEBI:16567"/>
        <dbReference type="ChEBI" id="CHEBI:18277"/>
        <dbReference type="ChEBI" id="CHEBI:33019"/>
        <dbReference type="ChEBI" id="CHEBI:58017"/>
        <dbReference type="EC" id="2.4.2.18"/>
    </reaction>
</comment>
<comment type="similarity">
    <text evidence="8">In the C-terminal section; belongs to the anthranilate phosphoribosyltransferase family.</text>
</comment>
<comment type="caution">
    <text evidence="9">Lacks conserved residue(s) required for the propagation of feature annotation.</text>
</comment>
<feature type="domain" description="Glycosyl transferase family 3 N-terminal" evidence="11">
    <location>
        <begin position="5"/>
        <end position="66"/>
    </location>
</feature>
<feature type="binding site" evidence="9">
    <location>
        <begin position="84"/>
        <end position="85"/>
    </location>
    <ligand>
        <name>5-phospho-alpha-D-ribose 1-diphosphate</name>
        <dbReference type="ChEBI" id="CHEBI:58017"/>
    </ligand>
</feature>
<keyword evidence="5 9" id="KW-0822">Tryptophan biosynthesis</keyword>
<dbReference type="GO" id="GO:0005829">
    <property type="term" value="C:cytosol"/>
    <property type="evidence" value="ECO:0007669"/>
    <property type="project" value="TreeGrafter"/>
</dbReference>
<dbReference type="Proteomes" id="UP000320048">
    <property type="component" value="Unassembled WGS sequence"/>
</dbReference>
<feature type="binding site" evidence="9">
    <location>
        <position position="121"/>
    </location>
    <ligand>
        <name>5-phospho-alpha-D-ribose 1-diphosphate</name>
        <dbReference type="ChEBI" id="CHEBI:58017"/>
    </ligand>
</feature>
<comment type="similarity">
    <text evidence="9">Belongs to the anthranilate phosphoribosyltransferase family.</text>
</comment>
<comment type="caution">
    <text evidence="12">The sequence shown here is derived from an EMBL/GenBank/DDBJ whole genome shotgun (WGS) entry which is preliminary data.</text>
</comment>
<keyword evidence="9" id="KW-0479">Metal-binding</keyword>
<dbReference type="GO" id="GO:0000287">
    <property type="term" value="F:magnesium ion binding"/>
    <property type="evidence" value="ECO:0007669"/>
    <property type="project" value="UniProtKB-UniRule"/>
</dbReference>
<evidence type="ECO:0000256" key="1">
    <source>
        <dbReference type="ARBA" id="ARBA00004907"/>
    </source>
</evidence>
<keyword evidence="9" id="KW-0460">Magnesium</keyword>
<proteinExistence type="inferred from homology"/>
<evidence type="ECO:0000256" key="4">
    <source>
        <dbReference type="ARBA" id="ARBA00022679"/>
    </source>
</evidence>
<feature type="binding site" evidence="9">
    <location>
        <position position="89"/>
    </location>
    <ligand>
        <name>5-phospho-alpha-D-ribose 1-diphosphate</name>
        <dbReference type="ChEBI" id="CHEBI:58017"/>
    </ligand>
</feature>
<evidence type="ECO:0000313" key="12">
    <source>
        <dbReference type="EMBL" id="TMI81795.1"/>
    </source>
</evidence>
<organism evidence="12 13">
    <name type="scientific">Candidatus Segetimicrobium genomatis</name>
    <dbReference type="NCBI Taxonomy" id="2569760"/>
    <lineage>
        <taxon>Bacteria</taxon>
        <taxon>Bacillati</taxon>
        <taxon>Candidatus Sysuimicrobiota</taxon>
        <taxon>Candidatus Sysuimicrobiia</taxon>
        <taxon>Candidatus Sysuimicrobiales</taxon>
        <taxon>Candidatus Segetimicrobiaceae</taxon>
        <taxon>Candidatus Segetimicrobium</taxon>
    </lineage>
</organism>
<keyword evidence="3 9" id="KW-0328">Glycosyltransferase</keyword>
<feature type="binding site" evidence="9">
    <location>
        <position position="93"/>
    </location>
    <ligand>
        <name>Mg(2+)</name>
        <dbReference type="ChEBI" id="CHEBI:18420"/>
        <label>1</label>
    </ligand>
</feature>
<evidence type="ECO:0000313" key="13">
    <source>
        <dbReference type="Proteomes" id="UP000320048"/>
    </source>
</evidence>
<dbReference type="InterPro" id="IPR005940">
    <property type="entry name" value="Anthranilate_Pribosyl_Tfrase"/>
</dbReference>
<dbReference type="Gene3D" id="1.20.970.10">
    <property type="entry name" value="Transferase, Pyrimidine Nucleoside Phosphorylase, Chain C"/>
    <property type="match status" value="1"/>
</dbReference>
<reference evidence="12 13" key="1">
    <citation type="journal article" date="2019" name="Nat. Microbiol.">
        <title>Mediterranean grassland soil C-N compound turnover is dependent on rainfall and depth, and is mediated by genomically divergent microorganisms.</title>
        <authorList>
            <person name="Diamond S."/>
            <person name="Andeer P.F."/>
            <person name="Li Z."/>
            <person name="Crits-Christoph A."/>
            <person name="Burstein D."/>
            <person name="Anantharaman K."/>
            <person name="Lane K.R."/>
            <person name="Thomas B.C."/>
            <person name="Pan C."/>
            <person name="Northen T.R."/>
            <person name="Banfield J.F."/>
        </authorList>
    </citation>
    <scope>NUCLEOTIDE SEQUENCE [LARGE SCALE GENOMIC DNA]</scope>
    <source>
        <strain evidence="12">NP_7</strain>
    </source>
</reference>
<dbReference type="Pfam" id="PF00591">
    <property type="entry name" value="Glycos_transf_3"/>
    <property type="match status" value="1"/>
</dbReference>
<comment type="pathway">
    <text evidence="1 9">Amino-acid biosynthesis; L-tryptophan biosynthesis; L-tryptophan from chorismate: step 2/5.</text>
</comment>
<dbReference type="InterPro" id="IPR017459">
    <property type="entry name" value="Glycosyl_Trfase_fam3_N_dom"/>
</dbReference>
<evidence type="ECO:0000259" key="10">
    <source>
        <dbReference type="Pfam" id="PF00591"/>
    </source>
</evidence>
<dbReference type="Pfam" id="PF02885">
    <property type="entry name" value="Glycos_trans_3N"/>
    <property type="match status" value="1"/>
</dbReference>
<dbReference type="FunFam" id="3.40.1030.10:FF:000002">
    <property type="entry name" value="Anthranilate phosphoribosyltransferase"/>
    <property type="match status" value="1"/>
</dbReference>
<evidence type="ECO:0000256" key="8">
    <source>
        <dbReference type="ARBA" id="ARBA00061188"/>
    </source>
</evidence>
<feature type="binding site" evidence="9">
    <location>
        <begin position="91"/>
        <end position="94"/>
    </location>
    <ligand>
        <name>5-phospho-alpha-D-ribose 1-diphosphate</name>
        <dbReference type="ChEBI" id="CHEBI:58017"/>
    </ligand>
</feature>
<evidence type="ECO:0000256" key="2">
    <source>
        <dbReference type="ARBA" id="ARBA00022605"/>
    </source>
</evidence>
<gene>
    <name evidence="9 12" type="primary">trpD</name>
    <name evidence="12" type="ORF">E6H04_05940</name>
</gene>
<feature type="binding site" evidence="9">
    <location>
        <position position="81"/>
    </location>
    <ligand>
        <name>anthranilate</name>
        <dbReference type="ChEBI" id="CHEBI:16567"/>
        <label>1</label>
    </ligand>
</feature>
<dbReference type="PANTHER" id="PTHR43285:SF2">
    <property type="entry name" value="ANTHRANILATE PHOSPHORIBOSYLTRANSFERASE"/>
    <property type="match status" value="1"/>
</dbReference>
<feature type="domain" description="Glycosyl transferase family 3" evidence="10">
    <location>
        <begin position="74"/>
        <end position="325"/>
    </location>
</feature>
<feature type="binding site" evidence="9">
    <location>
        <position position="226"/>
    </location>
    <ligand>
        <name>Mg(2+)</name>
        <dbReference type="ChEBI" id="CHEBI:18420"/>
        <label>2</label>
    </ligand>
</feature>
<dbReference type="GO" id="GO:0004048">
    <property type="term" value="F:anthranilate phosphoribosyltransferase activity"/>
    <property type="evidence" value="ECO:0007669"/>
    <property type="project" value="UniProtKB-UniRule"/>
</dbReference>
<dbReference type="HAMAP" id="MF_00211">
    <property type="entry name" value="TrpD"/>
    <property type="match status" value="1"/>
</dbReference>
<evidence type="ECO:0000256" key="5">
    <source>
        <dbReference type="ARBA" id="ARBA00022822"/>
    </source>
</evidence>
<feature type="binding site" evidence="9">
    <location>
        <position position="112"/>
    </location>
    <ligand>
        <name>anthranilate</name>
        <dbReference type="ChEBI" id="CHEBI:16567"/>
        <label>1</label>
    </ligand>
</feature>
<dbReference type="SUPFAM" id="SSF47648">
    <property type="entry name" value="Nucleoside phosphorylase/phosphoribosyltransferase N-terminal domain"/>
    <property type="match status" value="1"/>
</dbReference>
<feature type="binding site" evidence="9">
    <location>
        <position position="227"/>
    </location>
    <ligand>
        <name>Mg(2+)</name>
        <dbReference type="ChEBI" id="CHEBI:18420"/>
        <label>2</label>
    </ligand>
</feature>
<evidence type="ECO:0000256" key="6">
    <source>
        <dbReference type="ARBA" id="ARBA00023141"/>
    </source>
</evidence>
<keyword evidence="2 9" id="KW-0028">Amino-acid biosynthesis</keyword>